<dbReference type="PANTHER" id="PTHR11908">
    <property type="entry name" value="XANTHINE DEHYDROGENASE"/>
    <property type="match status" value="1"/>
</dbReference>
<name>A0ABZ1AYA2_9ACTN</name>
<dbReference type="EMBL" id="CP141261">
    <property type="protein sequence ID" value="WRL63553.1"/>
    <property type="molecule type" value="Genomic_DNA"/>
</dbReference>
<dbReference type="InterPro" id="IPR036856">
    <property type="entry name" value="Ald_Oxase/Xan_DH_a/b_sf"/>
</dbReference>
<evidence type="ECO:0000259" key="3">
    <source>
        <dbReference type="SMART" id="SM01008"/>
    </source>
</evidence>
<dbReference type="InterPro" id="IPR000674">
    <property type="entry name" value="Ald_Oxase/Xan_DH_a/b"/>
</dbReference>
<feature type="domain" description="Aldehyde oxidase/xanthine dehydrogenase a/b hammerhead" evidence="3">
    <location>
        <begin position="24"/>
        <end position="135"/>
    </location>
</feature>
<evidence type="ECO:0000313" key="5">
    <source>
        <dbReference type="Proteomes" id="UP001324287"/>
    </source>
</evidence>
<sequence>MNRSEAAGPIGTSVLRAEDPRLLTGRGRFVGDVTLPRMLEAVFVRSGHAHARLLGVDSDAARGMPGVDAVLDARDLPSVTLSSNRHPALLQTPQPVLATDRVRFVGEAVAIVLADSRYAAEDAAELVDVDYEVLSPSLSADRQGEPLFEDIPDNVVFRDQQVYGDVEEAFSRATTVVTKTLRFLGSPRHRWSRAGVSPTTTPRRRS</sequence>
<organism evidence="4 5">
    <name type="scientific">Blastococcus brunescens</name>
    <dbReference type="NCBI Taxonomy" id="1564165"/>
    <lineage>
        <taxon>Bacteria</taxon>
        <taxon>Bacillati</taxon>
        <taxon>Actinomycetota</taxon>
        <taxon>Actinomycetes</taxon>
        <taxon>Geodermatophilales</taxon>
        <taxon>Geodermatophilaceae</taxon>
        <taxon>Blastococcus</taxon>
    </lineage>
</organism>
<gene>
    <name evidence="4" type="ORF">U6N30_28290</name>
</gene>
<dbReference type="PANTHER" id="PTHR11908:SF132">
    <property type="entry name" value="ALDEHYDE OXIDASE 1-RELATED"/>
    <property type="match status" value="1"/>
</dbReference>
<evidence type="ECO:0000256" key="1">
    <source>
        <dbReference type="ARBA" id="ARBA00022505"/>
    </source>
</evidence>
<evidence type="ECO:0000313" key="4">
    <source>
        <dbReference type="EMBL" id="WRL63553.1"/>
    </source>
</evidence>
<dbReference type="Gene3D" id="3.90.1170.50">
    <property type="entry name" value="Aldehyde oxidase/xanthine dehydrogenase, a/b hammerhead"/>
    <property type="match status" value="1"/>
</dbReference>
<accession>A0ABZ1AYA2</accession>
<dbReference type="SMART" id="SM01008">
    <property type="entry name" value="Ald_Xan_dh_C"/>
    <property type="match status" value="1"/>
</dbReference>
<reference evidence="4 5" key="1">
    <citation type="submission" date="2023-12" db="EMBL/GenBank/DDBJ databases">
        <title>Blastococcus brunescens sp. nov., an actonobacterium isolated from sandstone collected in sahara desert.</title>
        <authorList>
            <person name="Gtari M."/>
            <person name="Ghodhbane F."/>
        </authorList>
    </citation>
    <scope>NUCLEOTIDE SEQUENCE [LARGE SCALE GENOMIC DNA]</scope>
    <source>
        <strain evidence="4 5">BMG 8361</strain>
    </source>
</reference>
<dbReference type="RefSeq" id="WP_324274888.1">
    <property type="nucleotide sequence ID" value="NZ_CP141261.1"/>
</dbReference>
<dbReference type="SUPFAM" id="SSF54665">
    <property type="entry name" value="CO dehydrogenase molybdoprotein N-domain-like"/>
    <property type="match status" value="1"/>
</dbReference>
<evidence type="ECO:0000256" key="2">
    <source>
        <dbReference type="ARBA" id="ARBA00023002"/>
    </source>
</evidence>
<keyword evidence="1" id="KW-0500">Molybdenum</keyword>
<dbReference type="InterPro" id="IPR016208">
    <property type="entry name" value="Ald_Oxase/xanthine_DH-like"/>
</dbReference>
<keyword evidence="5" id="KW-1185">Reference proteome</keyword>
<dbReference type="Pfam" id="PF01315">
    <property type="entry name" value="Ald_Xan_dh_C"/>
    <property type="match status" value="1"/>
</dbReference>
<keyword evidence="2" id="KW-0560">Oxidoreductase</keyword>
<proteinExistence type="predicted"/>
<protein>
    <submittedName>
        <fullName evidence="4">Xanthine dehydrogenase family protein</fullName>
    </submittedName>
</protein>
<dbReference type="Proteomes" id="UP001324287">
    <property type="component" value="Chromosome"/>
</dbReference>